<comment type="caution">
    <text evidence="3">The sequence shown here is derived from an EMBL/GenBank/DDBJ whole genome shotgun (WGS) entry which is preliminary data.</text>
</comment>
<keyword evidence="2" id="KW-0472">Membrane</keyword>
<gene>
    <name evidence="3" type="ORF">KDK_35300</name>
</gene>
<feature type="transmembrane region" description="Helical" evidence="2">
    <location>
        <begin position="79"/>
        <end position="100"/>
    </location>
</feature>
<evidence type="ECO:0000256" key="2">
    <source>
        <dbReference type="SAM" id="Phobius"/>
    </source>
</evidence>
<reference evidence="4" key="1">
    <citation type="submission" date="2018-12" db="EMBL/GenBank/DDBJ databases">
        <title>Tengunoibacter tsumagoiensis gen. nov., sp. nov., Dictyobacter kobayashii sp. nov., D. alpinus sp. nov., and D. joshuensis sp. nov. and description of Dictyobacteraceae fam. nov. within the order Ktedonobacterales isolated from Tengu-no-mugimeshi.</title>
        <authorList>
            <person name="Wang C.M."/>
            <person name="Zheng Y."/>
            <person name="Sakai Y."/>
            <person name="Toyoda A."/>
            <person name="Minakuchi Y."/>
            <person name="Abe K."/>
            <person name="Yokota A."/>
            <person name="Yabe S."/>
        </authorList>
    </citation>
    <scope>NUCLEOTIDE SEQUENCE [LARGE SCALE GENOMIC DNA]</scope>
    <source>
        <strain evidence="4">Uno11</strain>
    </source>
</reference>
<organism evidence="3 4">
    <name type="scientific">Dictyobacter kobayashii</name>
    <dbReference type="NCBI Taxonomy" id="2014872"/>
    <lineage>
        <taxon>Bacteria</taxon>
        <taxon>Bacillati</taxon>
        <taxon>Chloroflexota</taxon>
        <taxon>Ktedonobacteria</taxon>
        <taxon>Ktedonobacterales</taxon>
        <taxon>Dictyobacteraceae</taxon>
        <taxon>Dictyobacter</taxon>
    </lineage>
</organism>
<keyword evidence="2" id="KW-0812">Transmembrane</keyword>
<keyword evidence="2" id="KW-1133">Transmembrane helix</keyword>
<dbReference type="Proteomes" id="UP000287188">
    <property type="component" value="Unassembled WGS sequence"/>
</dbReference>
<sequence>MQSQEGDYSSQEHKVTPVAGHTINNDPREQPSPLSSIPPYTYQERSYEDGYTSQYTQDDAWFREAEGEKLRPQAESRRGMRGILSILAVLFIGIIIGNLIHVIGGWIIWTALIIIVLAGATLIASNWRVITIPMPVETFPIQEHAQLIVNNFSGTISVRKGNRARSPSPRPNVSAAHGPRQIAYRFTIASKVIILRLAVSYTGRHGNSAFAASTWKSQYHNILIYRSKTAPAM</sequence>
<keyword evidence="4" id="KW-1185">Reference proteome</keyword>
<evidence type="ECO:0000256" key="1">
    <source>
        <dbReference type="SAM" id="MobiDB-lite"/>
    </source>
</evidence>
<feature type="transmembrane region" description="Helical" evidence="2">
    <location>
        <begin position="106"/>
        <end position="124"/>
    </location>
</feature>
<dbReference type="EMBL" id="BIFS01000001">
    <property type="protein sequence ID" value="GCE19730.1"/>
    <property type="molecule type" value="Genomic_DNA"/>
</dbReference>
<proteinExistence type="predicted"/>
<name>A0A402AL45_9CHLR</name>
<protein>
    <submittedName>
        <fullName evidence="3">Uncharacterized protein</fullName>
    </submittedName>
</protein>
<dbReference type="AlphaFoldDB" id="A0A402AL45"/>
<evidence type="ECO:0000313" key="3">
    <source>
        <dbReference type="EMBL" id="GCE19730.1"/>
    </source>
</evidence>
<accession>A0A402AL45</accession>
<evidence type="ECO:0000313" key="4">
    <source>
        <dbReference type="Proteomes" id="UP000287188"/>
    </source>
</evidence>
<feature type="region of interest" description="Disordered" evidence="1">
    <location>
        <begin position="1"/>
        <end position="41"/>
    </location>
</feature>